<dbReference type="EMBL" id="JAHRID010000001">
    <property type="protein sequence ID" value="MBV2127925.1"/>
    <property type="molecule type" value="Genomic_DNA"/>
</dbReference>
<dbReference type="Proteomes" id="UP000704611">
    <property type="component" value="Unassembled WGS sequence"/>
</dbReference>
<accession>A0ABS6MGH6</accession>
<reference evidence="1 2" key="1">
    <citation type="submission" date="2021-06" db="EMBL/GenBank/DDBJ databases">
        <title>Rheinheimera indica sp. nov., isolated from deep-sea sediment.</title>
        <authorList>
            <person name="Wang Z."/>
            <person name="Zhang X.-Y."/>
        </authorList>
    </citation>
    <scope>NUCLEOTIDE SEQUENCE [LARGE SCALE GENOMIC DNA]</scope>
    <source>
        <strain evidence="1 2">SM2107</strain>
    </source>
</reference>
<proteinExistence type="predicted"/>
<gene>
    <name evidence="1" type="ORF">KQY15_02280</name>
</gene>
<keyword evidence="2" id="KW-1185">Reference proteome</keyword>
<protein>
    <submittedName>
        <fullName evidence="1">Uncharacterized protein</fullName>
    </submittedName>
</protein>
<name>A0ABS6MGH6_9GAMM</name>
<organism evidence="1 2">
    <name type="scientific">Arsukibacterium indicum</name>
    <dbReference type="NCBI Taxonomy" id="2848612"/>
    <lineage>
        <taxon>Bacteria</taxon>
        <taxon>Pseudomonadati</taxon>
        <taxon>Pseudomonadota</taxon>
        <taxon>Gammaproteobacteria</taxon>
        <taxon>Chromatiales</taxon>
        <taxon>Chromatiaceae</taxon>
        <taxon>Arsukibacterium</taxon>
    </lineage>
</organism>
<dbReference type="RefSeq" id="WP_217666818.1">
    <property type="nucleotide sequence ID" value="NZ_JAHRID010000001.1"/>
</dbReference>
<evidence type="ECO:0000313" key="2">
    <source>
        <dbReference type="Proteomes" id="UP000704611"/>
    </source>
</evidence>
<evidence type="ECO:0000313" key="1">
    <source>
        <dbReference type="EMBL" id="MBV2127925.1"/>
    </source>
</evidence>
<sequence>MSRFAPFAALVKGVVLKQFGEQMDLFAATKTEFIKSTYGVFLNRVQEADQFEITALNADVKIVKLDIAVASLIKINNWLRDKNGNWYRFDQPADVSTVARGAKTDSNFVYWYLK</sequence>
<comment type="caution">
    <text evidence="1">The sequence shown here is derived from an EMBL/GenBank/DDBJ whole genome shotgun (WGS) entry which is preliminary data.</text>
</comment>